<reference evidence="9 10" key="1">
    <citation type="journal article" date="2018" name="ACS Chem. Biol.">
        <title>Ketoreductase domain dysfunction expands chemodiversity: malyngamide biosynthesis in the cyanobacterium Okeania hirsuta.</title>
        <authorList>
            <person name="Moss N.A."/>
            <person name="Leao T."/>
            <person name="Rankin M."/>
            <person name="McCullough T.M."/>
            <person name="Qu P."/>
            <person name="Korobeynikov A."/>
            <person name="Smith J.L."/>
            <person name="Gerwick L."/>
            <person name="Gerwick W.H."/>
        </authorList>
    </citation>
    <scope>NUCLEOTIDE SEQUENCE [LARGE SCALE GENOMIC DNA]</scope>
    <source>
        <strain evidence="9 10">PAB10Feb10-1</strain>
    </source>
</reference>
<dbReference type="InterPro" id="IPR036277">
    <property type="entry name" value="SMC_hinge_sf"/>
</dbReference>
<dbReference type="Pfam" id="PF06470">
    <property type="entry name" value="SMC_hinge"/>
    <property type="match status" value="1"/>
</dbReference>
<dbReference type="Gene3D" id="3.40.50.300">
    <property type="entry name" value="P-loop containing nucleotide triphosphate hydrolases"/>
    <property type="match status" value="2"/>
</dbReference>
<comment type="domain">
    <text evidence="6">Contains large globular domains required for ATP hydrolysis at each terminus and a third globular domain forming a flexible hinge near the middle of the molecule. These domains are separated by coiled-coil structures.</text>
</comment>
<feature type="domain" description="SMC hinge" evidence="8">
    <location>
        <begin position="570"/>
        <end position="688"/>
    </location>
</feature>
<dbReference type="GO" id="GO:0005524">
    <property type="term" value="F:ATP binding"/>
    <property type="evidence" value="ECO:0007669"/>
    <property type="project" value="UniProtKB-UniRule"/>
</dbReference>
<dbReference type="GO" id="GO:0007062">
    <property type="term" value="P:sister chromatid cohesion"/>
    <property type="evidence" value="ECO:0007669"/>
    <property type="project" value="InterPro"/>
</dbReference>
<evidence type="ECO:0000256" key="6">
    <source>
        <dbReference type="HAMAP-Rule" id="MF_01894"/>
    </source>
</evidence>
<keyword evidence="4 6" id="KW-0175">Coiled coil</keyword>
<feature type="region of interest" description="Disordered" evidence="7">
    <location>
        <begin position="92"/>
        <end position="129"/>
    </location>
</feature>
<keyword evidence="5 6" id="KW-0238">DNA-binding</keyword>
<evidence type="ECO:0000313" key="10">
    <source>
        <dbReference type="Proteomes" id="UP000269154"/>
    </source>
</evidence>
<dbReference type="HAMAP" id="MF_01894">
    <property type="entry name" value="Smc_prok"/>
    <property type="match status" value="1"/>
</dbReference>
<accession>A0A3N6PR56</accession>
<proteinExistence type="inferred from homology"/>
<dbReference type="GO" id="GO:0006260">
    <property type="term" value="P:DNA replication"/>
    <property type="evidence" value="ECO:0007669"/>
    <property type="project" value="UniProtKB-UniRule"/>
</dbReference>
<dbReference type="Pfam" id="PF02463">
    <property type="entry name" value="SMC_N"/>
    <property type="match status" value="2"/>
</dbReference>
<comment type="subunit">
    <text evidence="6">Homodimer.</text>
</comment>
<dbReference type="Gene3D" id="1.20.1060.20">
    <property type="match status" value="1"/>
</dbReference>
<dbReference type="GO" id="GO:0005737">
    <property type="term" value="C:cytoplasm"/>
    <property type="evidence" value="ECO:0007669"/>
    <property type="project" value="UniProtKB-SubCell"/>
</dbReference>
<evidence type="ECO:0000256" key="1">
    <source>
        <dbReference type="ARBA" id="ARBA00022490"/>
    </source>
</evidence>
<feature type="coiled-coil region" evidence="6">
    <location>
        <begin position="777"/>
        <end position="804"/>
    </location>
</feature>
<feature type="compositionally biased region" description="Low complexity" evidence="7">
    <location>
        <begin position="104"/>
        <end position="115"/>
    </location>
</feature>
<gene>
    <name evidence="6 9" type="primary">smc</name>
    <name evidence="9" type="ORF">D5R40_18360</name>
</gene>
<feature type="coiled-coil region" evidence="6">
    <location>
        <begin position="458"/>
        <end position="555"/>
    </location>
</feature>
<dbReference type="NCBIfam" id="TIGR02169">
    <property type="entry name" value="SMC_prok_A"/>
    <property type="match status" value="1"/>
</dbReference>
<evidence type="ECO:0000256" key="7">
    <source>
        <dbReference type="SAM" id="MobiDB-lite"/>
    </source>
</evidence>
<sequence>MVHIKRLELTNFKSFGGTTTIPLLPGFTVVSGPNGSGKSNILDALLFCLGLSTSKGMRAERLPDLVNNKLAGRKTVETIVKVTFDLEDIKTSLNGYEDPEPSESETQTTTENPPEVIKNGANTPESDDPFEIASSFHSLSEWSISRRLRVTKQGTYTSTYYMNGQPCTLTELHEQLNQLRVYAEGYNVVLQGDVTSIISMKSRERREIIDEMAGVAQFDRKITLAKDKLDLVKEQEEKSGIVEKELKKQCDRLSQDCVKAQKYQELRGQLEQKSLWQTILKWQNLQKQEWKLRENIESGDRSATEINQNIQTKQTEIQQAQTELDQLNVQVKALGEEELLALQSTLATQEADRRQLKQKHKELESTIEQTIKNLSQLEQEIQKHQQNLEILATNKIVQAQEVESLETTRNQARETLNQQRESASAIASTAEAWIQEQAQLHHQIETLQQTLNPQLTEQARVREQIHQLEKQIQEQQESMAALGVEIENQNAYHEKIEKSRETANYQVESLTKQLAAVEQDLQIQQDTQTRLLQEQRERQRKLDKLEAQQQAVQEASGTYATKMLQQSGISGICGLVAQLGRVEPKYQLALEIAAGGRLGNMVVENDAVGAAGIEFLKRQRAGRMTFLPLNKIRSPRLNRDDSLRWGAAGFIDYAVNLIDCDSRYQNIFAYVFGSTVVFDTLTNARKYLGKHRIVTLDGEILETSGAMTGGSVSRRSGSLHFGTVDGNESAEIGEMEVHRQRLQEIDIVLERCQVEISRRKEDVKERAQALMEGKQYFRETQLKVEQIESELQKLTRQQEQGQGQLEKNHRELVNAQTRLTFLDQEIPTREVQLTELKQTLAELEKSHTHSEWQQMQEMIRSQEAVLQERESNWRAAQQQLQELENQQRLLQEKVEAISRRQSEYQEQELAARENIKDIDSQLSVVDEQIAEIKVSMAKVEEKLGTEKQKRDQAETSLREVYLAKQQLEWQLQKLQESQEGRREQLVTLRTQLEEQKAELPEQVPEVPENIKIGELDKEVRSLQKQLQALEPVNMLALEEYDQTQKRLEELTQKLATLEGERTELLLRIENFTTLRQRSFFEAFNAVNQNFQTIFAQLSEGDGYLQLDDTEDPFNSGLNLVAHPKGKPVQRLASMSGGEKSLTALSFIFALQRYRPSPFYAFDEVDMFLDGANVERLAKMIKQQAQQAQFIVVSLRRPMMESSQHTIGVTQARGAHTQVLGIKMTRD</sequence>
<dbReference type="GO" id="GO:0016887">
    <property type="term" value="F:ATP hydrolysis activity"/>
    <property type="evidence" value="ECO:0007669"/>
    <property type="project" value="InterPro"/>
</dbReference>
<dbReference type="SMART" id="SM00968">
    <property type="entry name" value="SMC_hinge"/>
    <property type="match status" value="1"/>
</dbReference>
<dbReference type="InterPro" id="IPR010935">
    <property type="entry name" value="SMC_hinge"/>
</dbReference>
<feature type="coiled-coil region" evidence="6">
    <location>
        <begin position="1033"/>
        <end position="1067"/>
    </location>
</feature>
<dbReference type="PANTHER" id="PTHR43977">
    <property type="entry name" value="STRUCTURAL MAINTENANCE OF CHROMOSOMES PROTEIN 3"/>
    <property type="match status" value="1"/>
</dbReference>
<feature type="coiled-coil region" evidence="6">
    <location>
        <begin position="303"/>
        <end position="422"/>
    </location>
</feature>
<dbReference type="GO" id="GO:0030261">
    <property type="term" value="P:chromosome condensation"/>
    <property type="evidence" value="ECO:0007669"/>
    <property type="project" value="InterPro"/>
</dbReference>
<dbReference type="GO" id="GO:0007059">
    <property type="term" value="P:chromosome segregation"/>
    <property type="evidence" value="ECO:0007669"/>
    <property type="project" value="UniProtKB-UniRule"/>
</dbReference>
<evidence type="ECO:0000313" key="9">
    <source>
        <dbReference type="EMBL" id="RQH37925.1"/>
    </source>
</evidence>
<feature type="coiled-coil region" evidence="6">
    <location>
        <begin position="936"/>
        <end position="984"/>
    </location>
</feature>
<dbReference type="InterPro" id="IPR027417">
    <property type="entry name" value="P-loop_NTPase"/>
</dbReference>
<protein>
    <recommendedName>
        <fullName evidence="6">Chromosome partition protein Smc</fullName>
    </recommendedName>
</protein>
<evidence type="ECO:0000259" key="8">
    <source>
        <dbReference type="SMART" id="SM00968"/>
    </source>
</evidence>
<evidence type="ECO:0000256" key="3">
    <source>
        <dbReference type="ARBA" id="ARBA00022840"/>
    </source>
</evidence>
<dbReference type="InterPro" id="IPR011890">
    <property type="entry name" value="SMC_prok"/>
</dbReference>
<comment type="subcellular location">
    <subcellularLocation>
        <location evidence="6">Cytoplasm</location>
    </subcellularLocation>
</comment>
<comment type="similarity">
    <text evidence="6">Belongs to the SMC family.</text>
</comment>
<dbReference type="Proteomes" id="UP000269154">
    <property type="component" value="Unassembled WGS sequence"/>
</dbReference>
<feature type="coiled-coil region" evidence="6">
    <location>
        <begin position="866"/>
        <end position="900"/>
    </location>
</feature>
<dbReference type="GO" id="GO:0003677">
    <property type="term" value="F:DNA binding"/>
    <property type="evidence" value="ECO:0007669"/>
    <property type="project" value="UniProtKB-UniRule"/>
</dbReference>
<dbReference type="SUPFAM" id="SSF52540">
    <property type="entry name" value="P-loop containing nucleoside triphosphate hydrolases"/>
    <property type="match status" value="2"/>
</dbReference>
<evidence type="ECO:0000256" key="2">
    <source>
        <dbReference type="ARBA" id="ARBA00022741"/>
    </source>
</evidence>
<feature type="binding site" evidence="6">
    <location>
        <begin position="33"/>
        <end position="40"/>
    </location>
    <ligand>
        <name>ATP</name>
        <dbReference type="ChEBI" id="CHEBI:30616"/>
    </ligand>
</feature>
<dbReference type="EMBL" id="RCBY01000108">
    <property type="protein sequence ID" value="RQH37925.1"/>
    <property type="molecule type" value="Genomic_DNA"/>
</dbReference>
<dbReference type="CDD" id="cd03278">
    <property type="entry name" value="ABC_SMC_barmotin"/>
    <property type="match status" value="1"/>
</dbReference>
<dbReference type="SUPFAM" id="SSF75553">
    <property type="entry name" value="Smc hinge domain"/>
    <property type="match status" value="1"/>
</dbReference>
<keyword evidence="3 6" id="KW-0067">ATP-binding</keyword>
<dbReference type="PIRSF" id="PIRSF005719">
    <property type="entry name" value="SMC"/>
    <property type="match status" value="1"/>
</dbReference>
<keyword evidence="2 6" id="KW-0547">Nucleotide-binding</keyword>
<dbReference type="GO" id="GO:0005694">
    <property type="term" value="C:chromosome"/>
    <property type="evidence" value="ECO:0007669"/>
    <property type="project" value="InterPro"/>
</dbReference>
<comment type="function">
    <text evidence="6">Required for chromosome condensation and partitioning.</text>
</comment>
<dbReference type="OrthoDB" id="9808768at2"/>
<organism evidence="9 10">
    <name type="scientific">Okeania hirsuta</name>
    <dbReference type="NCBI Taxonomy" id="1458930"/>
    <lineage>
        <taxon>Bacteria</taxon>
        <taxon>Bacillati</taxon>
        <taxon>Cyanobacteriota</taxon>
        <taxon>Cyanophyceae</taxon>
        <taxon>Oscillatoriophycideae</taxon>
        <taxon>Oscillatoriales</taxon>
        <taxon>Microcoleaceae</taxon>
        <taxon>Okeania</taxon>
    </lineage>
</organism>
<evidence type="ECO:0000256" key="5">
    <source>
        <dbReference type="ARBA" id="ARBA00023125"/>
    </source>
</evidence>
<name>A0A3N6PR56_9CYAN</name>
<dbReference type="Gene3D" id="3.30.70.1620">
    <property type="match status" value="1"/>
</dbReference>
<evidence type="ECO:0000256" key="4">
    <source>
        <dbReference type="ARBA" id="ARBA00023054"/>
    </source>
</evidence>
<dbReference type="InterPro" id="IPR003395">
    <property type="entry name" value="RecF/RecN/SMC_N"/>
</dbReference>
<dbReference type="InterPro" id="IPR024704">
    <property type="entry name" value="SMC"/>
</dbReference>
<keyword evidence="1 6" id="KW-0963">Cytoplasm</keyword>
<comment type="caution">
    <text evidence="9">The sequence shown here is derived from an EMBL/GenBank/DDBJ whole genome shotgun (WGS) entry which is preliminary data.</text>
</comment>
<dbReference type="AlphaFoldDB" id="A0A3N6PR56"/>
<dbReference type="RefSeq" id="WP_124155001.1">
    <property type="nucleotide sequence ID" value="NZ_CAWOLW010000011.1"/>
</dbReference>
<keyword evidence="10" id="KW-1185">Reference proteome</keyword>